<feature type="compositionally biased region" description="Basic and acidic residues" evidence="1">
    <location>
        <begin position="596"/>
        <end position="606"/>
    </location>
</feature>
<feature type="compositionally biased region" description="Basic and acidic residues" evidence="1">
    <location>
        <begin position="931"/>
        <end position="955"/>
    </location>
</feature>
<protein>
    <submittedName>
        <fullName evidence="3">Kelch repeat-containing protein 3</fullName>
    </submittedName>
</protein>
<accession>A0AAN6S577</accession>
<dbReference type="PANTHER" id="PTHR46063">
    <property type="entry name" value="KELCH DOMAIN-CONTAINING PROTEIN"/>
    <property type="match status" value="1"/>
</dbReference>
<evidence type="ECO:0000256" key="1">
    <source>
        <dbReference type="SAM" id="MobiDB-lite"/>
    </source>
</evidence>
<evidence type="ECO:0000313" key="4">
    <source>
        <dbReference type="Proteomes" id="UP001303473"/>
    </source>
</evidence>
<dbReference type="Proteomes" id="UP001303473">
    <property type="component" value="Unassembled WGS sequence"/>
</dbReference>
<keyword evidence="4" id="KW-1185">Reference proteome</keyword>
<feature type="compositionally biased region" description="Basic and acidic residues" evidence="1">
    <location>
        <begin position="1"/>
        <end position="27"/>
    </location>
</feature>
<dbReference type="InterPro" id="IPR015915">
    <property type="entry name" value="Kelch-typ_b-propeller"/>
</dbReference>
<dbReference type="Pfam" id="PF08325">
    <property type="entry name" value="WLM"/>
    <property type="match status" value="1"/>
</dbReference>
<feature type="region of interest" description="Disordered" evidence="1">
    <location>
        <begin position="515"/>
        <end position="606"/>
    </location>
</feature>
<comment type="caution">
    <text evidence="3">The sequence shown here is derived from an EMBL/GenBank/DDBJ whole genome shotgun (WGS) entry which is preliminary data.</text>
</comment>
<proteinExistence type="predicted"/>
<feature type="domain" description="WLM" evidence="2">
    <location>
        <begin position="692"/>
        <end position="927"/>
    </location>
</feature>
<name>A0AAN6S577_9PEZI</name>
<feature type="compositionally biased region" description="Low complexity" evidence="1">
    <location>
        <begin position="1102"/>
        <end position="1111"/>
    </location>
</feature>
<dbReference type="InterPro" id="IPR052588">
    <property type="entry name" value="Kelch_domain_protein"/>
</dbReference>
<evidence type="ECO:0000313" key="3">
    <source>
        <dbReference type="EMBL" id="KAK3941582.1"/>
    </source>
</evidence>
<dbReference type="InterPro" id="IPR025183">
    <property type="entry name" value="DUF4110"/>
</dbReference>
<gene>
    <name evidence="3" type="ORF">QBC46DRAFT_458273</name>
</gene>
<sequence length="1203" mass="135566">MAKDKKGKSDSKKAKLAEKKQKQEKKAEKKAKVKTSKLEGSDVEDVDLDAVLEEYKKQQEQFLKITEVVVEAPPRARAASCFLASPSNSNQLLLFGGEYFNGALATFFNDLMVYYIDRDEWRCVTSPNAPLPRSGHAWCRGGNQSQYVYLFGGEFSSPKQGTFYHYNDFWRLEPNTREWTRIECKGKTPPARSGHRMTYFKNYVILFGGFQDTANQTKYLADLWLFDTLNYVWFSPTLPPAQLKPDARSSFTFLPHEQGAVLYGGYSRVKATVAAGKQTKGGGQGQRNILKPMIHQDCFFLRITPPAADANPGTPPVVRWEKRRRPANAPNPTRAGATMTYHRGRGIMFGGVHDVEESEEGMDSEFFNQMFAWNVERNRFFPLGLRKARAQQKKAGAGAERVGGRRGRAQANEEELLKQLAALQAGQSIEDADEMDIDTTNKKAEEEDKPKLREMPVSMELPHVRFNAQLAVQDDVLYIYGGTFEKGDREFTFDDMYAIDLGKLDGCKEIFSRPVEDWIASDDEDDDGDEWDDDEDDEEDEEGDVEMADEKSTPSKRKKKQDADEVSIADTASTAPSTEEEEDNETAATSVAEDDGLPHPRPFESRRDFFQRTSNEWQEVLMTSLRWKGIQPETLTVKEIKTRAFEMSEEKWWDCREEITALEDEQEAAGIGEVVSLADRETGAGGIQRLNTKKSHPNDRIVFVKPLKGPDEKIAQDFLERIAAQCLPIMKEHHLSVMSLEEYEWNPEFVGRNFNAGEVIQLVLKARSGHWLPFEYVQMVMMHELAHCKQMNHSRAFWAVRNSYAEQMRALWSRGYTGEGLWGRGVLLTTGEFTQNTAQPSELPEHLCGGTYRSRRRKRKIKTEELTYQEKKERRILKKFGPGGVALGEDTRVKRKLEGKKVAAKPRVAGSARGRELRAAAALARFNQQPKEGKKQEEGVKNEKGGGVKEEEIKTASEAGDTDSGDDDEYEEVKGEDEVEAVDVNGKRLLDSKGRGMVRVCGDENIDDDQDAARDELRELQSFGAGGSQRIKREASLEPTILSIVTAARVKREESPDSSTGRVPERKPRHQIGQKRARRSEETERRPEESSTKQPPKKKTQTETTTKDPPSIIKREQEQEEAPRRPQPQPQPARDAEASGGQRVCEMCSFANDRLTTTCMACSNVVVPNLPGAWSCQSSACKGSRYRNAGDCGVCGVCGERKA</sequence>
<dbReference type="PANTHER" id="PTHR46063:SF1">
    <property type="entry name" value="KELCH DOMAIN-CONTAINING PROTEIN 4"/>
    <property type="match status" value="1"/>
</dbReference>
<feature type="compositionally biased region" description="Acidic residues" evidence="1">
    <location>
        <begin position="519"/>
        <end position="547"/>
    </location>
</feature>
<dbReference type="EMBL" id="MU853782">
    <property type="protein sequence ID" value="KAK3941582.1"/>
    <property type="molecule type" value="Genomic_DNA"/>
</dbReference>
<feature type="compositionally biased region" description="Basic residues" evidence="1">
    <location>
        <begin position="1067"/>
        <end position="1078"/>
    </location>
</feature>
<dbReference type="InterPro" id="IPR013536">
    <property type="entry name" value="WLM_dom"/>
</dbReference>
<evidence type="ECO:0000259" key="2">
    <source>
        <dbReference type="PROSITE" id="PS51397"/>
    </source>
</evidence>
<feature type="compositionally biased region" description="Basic and acidic residues" evidence="1">
    <location>
        <begin position="1113"/>
        <end position="1124"/>
    </location>
</feature>
<feature type="region of interest" description="Disordered" evidence="1">
    <location>
        <begin position="1020"/>
        <end position="1141"/>
    </location>
</feature>
<feature type="region of interest" description="Disordered" evidence="1">
    <location>
        <begin position="1"/>
        <end position="40"/>
    </location>
</feature>
<dbReference type="AlphaFoldDB" id="A0AAN6S577"/>
<reference evidence="4" key="1">
    <citation type="journal article" date="2023" name="Mol. Phylogenet. Evol.">
        <title>Genome-scale phylogeny and comparative genomics of the fungal order Sordariales.</title>
        <authorList>
            <person name="Hensen N."/>
            <person name="Bonometti L."/>
            <person name="Westerberg I."/>
            <person name="Brannstrom I.O."/>
            <person name="Guillou S."/>
            <person name="Cros-Aarteil S."/>
            <person name="Calhoun S."/>
            <person name="Haridas S."/>
            <person name="Kuo A."/>
            <person name="Mondo S."/>
            <person name="Pangilinan J."/>
            <person name="Riley R."/>
            <person name="LaButti K."/>
            <person name="Andreopoulos B."/>
            <person name="Lipzen A."/>
            <person name="Chen C."/>
            <person name="Yan M."/>
            <person name="Daum C."/>
            <person name="Ng V."/>
            <person name="Clum A."/>
            <person name="Steindorff A."/>
            <person name="Ohm R.A."/>
            <person name="Martin F."/>
            <person name="Silar P."/>
            <person name="Natvig D.O."/>
            <person name="Lalanne C."/>
            <person name="Gautier V."/>
            <person name="Ament-Velasquez S.L."/>
            <person name="Kruys A."/>
            <person name="Hutchinson M.I."/>
            <person name="Powell A.J."/>
            <person name="Barry K."/>
            <person name="Miller A.N."/>
            <person name="Grigoriev I.V."/>
            <person name="Debuchy R."/>
            <person name="Gladieux P."/>
            <person name="Hiltunen Thoren M."/>
            <person name="Johannesson H."/>
        </authorList>
    </citation>
    <scope>NUCLEOTIDE SEQUENCE [LARGE SCALE GENOMIC DNA]</scope>
    <source>
        <strain evidence="4">CBS 340.73</strain>
    </source>
</reference>
<feature type="region of interest" description="Disordered" evidence="1">
    <location>
        <begin position="924"/>
        <end position="979"/>
    </location>
</feature>
<feature type="compositionally biased region" description="Basic and acidic residues" evidence="1">
    <location>
        <begin position="1079"/>
        <end position="1091"/>
    </location>
</feature>
<dbReference type="SUPFAM" id="SSF117281">
    <property type="entry name" value="Kelch motif"/>
    <property type="match status" value="1"/>
</dbReference>
<dbReference type="Pfam" id="PF13422">
    <property type="entry name" value="DUF4110"/>
    <property type="match status" value="1"/>
</dbReference>
<feature type="compositionally biased region" description="Acidic residues" evidence="1">
    <location>
        <begin position="960"/>
        <end position="979"/>
    </location>
</feature>
<dbReference type="Pfam" id="PF24681">
    <property type="entry name" value="Kelch_KLHDC2_KLHL20_DRC7"/>
    <property type="match status" value="1"/>
</dbReference>
<dbReference type="Gene3D" id="3.30.2010.10">
    <property type="entry name" value="Metalloproteases ('zincins'), catalytic domain"/>
    <property type="match status" value="1"/>
</dbReference>
<dbReference type="PROSITE" id="PS51397">
    <property type="entry name" value="WLM"/>
    <property type="match status" value="1"/>
</dbReference>
<organism evidence="3 4">
    <name type="scientific">Diplogelasinospora grovesii</name>
    <dbReference type="NCBI Taxonomy" id="303347"/>
    <lineage>
        <taxon>Eukaryota</taxon>
        <taxon>Fungi</taxon>
        <taxon>Dikarya</taxon>
        <taxon>Ascomycota</taxon>
        <taxon>Pezizomycotina</taxon>
        <taxon>Sordariomycetes</taxon>
        <taxon>Sordariomycetidae</taxon>
        <taxon>Sordariales</taxon>
        <taxon>Diplogelasinosporaceae</taxon>
        <taxon>Diplogelasinospora</taxon>
    </lineage>
</organism>
<dbReference type="Gene3D" id="2.120.10.80">
    <property type="entry name" value="Kelch-type beta propeller"/>
    <property type="match status" value="2"/>
</dbReference>